<feature type="domain" description="YhdP central" evidence="1">
    <location>
        <begin position="1"/>
        <end position="1259"/>
    </location>
</feature>
<protein>
    <submittedName>
        <fullName evidence="2">TIGR02099 family protein</fullName>
    </submittedName>
</protein>
<keyword evidence="3" id="KW-1185">Reference proteome</keyword>
<sequence length="1272" mass="139706">MRWLLRKLILFIFWGAIALSALLAIFAVSVGQLLPYLDHYRPQIEHNLQQIMGYPVTLEEIGGRLEGVDPTVSISGFHLQANGQSAITVNEMRVRLDTVKSLLTLSPQFTYIRFVRPKVGLQESDGQWRLNGATPSRNVGNEVGVERVLDYLSAQRNFSIYDAELEIDSDQFGQHSVRIPHVYIFQKSFESLLTSELYLDDYQSPFHLDARIDQTRSLLGNYRVKASIKAPLFSIPLNDMLPDNPYSLSSIEFGGDIWLDALVGKELEVRTEATQLNVAFDDGQKYEVTSSIKLRYSQKHPSVRMDVHDMLIKDKDGLNYPTTDLLFDWSSVTNRSNISFARADLGLAHKIAAHFLPEDTNASKILNGLDPSGMAKNGSVSLWRENGELSFQFLSNLQSASIKGYNGIPKASNINAVLSLSDESGYVDFRGRDSEIAFDTIYDESWRTSFLSGYVSWQQQQDVFLVEGRDLAVQRNGANVSGGFRLEVRDTEPDWIALDLHGSNLSVTDRLTYLPPKALSDDVMSWIKGAFADTGKVDNVDVLVQSELSDDAEPHVRVQLDVSNADVTFDENWPTATNVNGFFEFNEVGVSVQVKSGNLLDLPVSNLLLTVPISNGSADWLNLKGKVSNNAPLILATLRATPLADSVLQPFANWQLGGKVKGSFDVAVPFKEGVEPKVQLNLDFKDNLLAINDIDLSTHVTNGHLSYSSEQGITNSEFDAQVLGGSSHLILSSAAASNGGLAVFGDFAGDVDVKQVAAWQKLPEAALKKVSGNAAYTGRLSVNQSQDGQVDLVIDSDLLGANINLPEPVGKNAVEAKALHIKVMQHEKDIVIDADYATLSKARILLQDSEFAGGEVILNGGKDQTLNAKIPKGLVLTGDFDRFYVQDWQSAFTDLSSDVSTSSEGAEVPDVPEWLSKVDLIVDEVIVNPSNTWHNFKVAYNSATNKSLFVSSDEMNFSLLNKDGTPDLHFGFLSWNTSPADPSEPESKSSPISAKQIPNMTLSVDQLYFNENPYGDWQLAIFREGDVVRIDPISSKLQTGSLKGSLFWQDKGDNSSVELAMAASGADLAELTKKFSNDAFVSSKKYKFDVGLSWKGHPFYFDRESVSGRISFSAEDGNFSKVDELPAFLKALGIFNIGALSRRLLLDFSDVYEPGLTYDKFSGALSLDKGILKTTSPISIIAPSAELVVTGEANIVTETLNEKLTATFPLTGTLPLAGLLWGTPQLAGLLFITDKLIGDQLSKVTSVQYKVEGSFNDPVMTPIRYQPLEKTK</sequence>
<dbReference type="NCBIfam" id="TIGR02099">
    <property type="entry name" value="YhdP family protein"/>
    <property type="match status" value="1"/>
</dbReference>
<evidence type="ECO:0000313" key="2">
    <source>
        <dbReference type="EMBL" id="SHG20237.1"/>
    </source>
</evidence>
<reference evidence="3" key="1">
    <citation type="submission" date="2016-11" db="EMBL/GenBank/DDBJ databases">
        <authorList>
            <person name="Varghese N."/>
            <person name="Submissions S."/>
        </authorList>
    </citation>
    <scope>NUCLEOTIDE SEQUENCE [LARGE SCALE GENOMIC DNA]</scope>
    <source>
        <strain evidence="3">DSM 16579</strain>
    </source>
</reference>
<dbReference type="RefSeq" id="WP_072840925.1">
    <property type="nucleotide sequence ID" value="NZ_FQVF01000017.1"/>
</dbReference>
<dbReference type="STRING" id="1122206.SAMN02745753_03469"/>
<dbReference type="Pfam" id="PF13116">
    <property type="entry name" value="YhdP"/>
    <property type="match status" value="1"/>
</dbReference>
<dbReference type="PANTHER" id="PTHR38690">
    <property type="entry name" value="PROTEASE-RELATED"/>
    <property type="match status" value="1"/>
</dbReference>
<dbReference type="PANTHER" id="PTHR38690:SF1">
    <property type="entry name" value="PROTEASE"/>
    <property type="match status" value="1"/>
</dbReference>
<name>A0A1M5HWD7_9GAMM</name>
<dbReference type="InterPro" id="IPR011836">
    <property type="entry name" value="YhdP"/>
</dbReference>
<dbReference type="AlphaFoldDB" id="A0A1M5HWD7"/>
<dbReference type="EMBL" id="FQVF01000017">
    <property type="protein sequence ID" value="SHG20237.1"/>
    <property type="molecule type" value="Genomic_DNA"/>
</dbReference>
<proteinExistence type="predicted"/>
<evidence type="ECO:0000259" key="1">
    <source>
        <dbReference type="Pfam" id="PF13116"/>
    </source>
</evidence>
<dbReference type="InterPro" id="IPR025263">
    <property type="entry name" value="YhdP_central"/>
</dbReference>
<gene>
    <name evidence="2" type="ORF">SAMN02745753_03469</name>
</gene>
<evidence type="ECO:0000313" key="3">
    <source>
        <dbReference type="Proteomes" id="UP000184517"/>
    </source>
</evidence>
<organism evidence="2 3">
    <name type="scientific">Marinomonas polaris DSM 16579</name>
    <dbReference type="NCBI Taxonomy" id="1122206"/>
    <lineage>
        <taxon>Bacteria</taxon>
        <taxon>Pseudomonadati</taxon>
        <taxon>Pseudomonadota</taxon>
        <taxon>Gammaproteobacteria</taxon>
        <taxon>Oceanospirillales</taxon>
        <taxon>Oceanospirillaceae</taxon>
        <taxon>Marinomonas</taxon>
    </lineage>
</organism>
<accession>A0A1M5HWD7</accession>
<dbReference type="OrthoDB" id="9762238at2"/>
<dbReference type="Proteomes" id="UP000184517">
    <property type="component" value="Unassembled WGS sequence"/>
</dbReference>